<keyword evidence="3" id="KW-1185">Reference proteome</keyword>
<name>A0A377IWX4_9GAMM</name>
<dbReference type="OrthoDB" id="5149874at2"/>
<reference evidence="2 4" key="2">
    <citation type="submission" date="2018-06" db="EMBL/GenBank/DDBJ databases">
        <authorList>
            <consortium name="Pathogen Informatics"/>
            <person name="Doyle S."/>
        </authorList>
    </citation>
    <scope>NUCLEOTIDE SEQUENCE [LARGE SCALE GENOMIC DNA]</scope>
    <source>
        <strain evidence="2 4">NCTC11401</strain>
    </source>
</reference>
<evidence type="ECO:0000313" key="4">
    <source>
        <dbReference type="Proteomes" id="UP000254374"/>
    </source>
</evidence>
<protein>
    <submittedName>
        <fullName evidence="2">Uncharacterized protein</fullName>
    </submittedName>
</protein>
<dbReference type="RefSeq" id="WP_058468983.1">
    <property type="nucleotide sequence ID" value="NZ_FTNL01000011.1"/>
</dbReference>
<dbReference type="EMBL" id="UGGV01000002">
    <property type="protein sequence ID" value="STO92130.1"/>
    <property type="molecule type" value="Genomic_DNA"/>
</dbReference>
<evidence type="ECO:0000313" key="3">
    <source>
        <dbReference type="Proteomes" id="UP000186808"/>
    </source>
</evidence>
<dbReference type="Proteomes" id="UP000186808">
    <property type="component" value="Unassembled WGS sequence"/>
</dbReference>
<sequence length="101" mass="11329">MNHNSLQIGSILYASWGYDQTNIDFYEVTKLIGSTTLELRELGQEPIPNGFGLSGKTKPIPGNYISPPFRKRINMHGSVKINEVVWASIWSGEALYYSSYA</sequence>
<reference evidence="1 3" key="1">
    <citation type="submission" date="2017-01" db="EMBL/GenBank/DDBJ databases">
        <authorList>
            <person name="Varghese N."/>
            <person name="Submissions S."/>
        </authorList>
    </citation>
    <scope>NUCLEOTIDE SEQUENCE [LARGE SCALE GENOMIC DNA]</scope>
    <source>
        <strain evidence="1 3">ATCC 33342</strain>
    </source>
</reference>
<dbReference type="Proteomes" id="UP000254374">
    <property type="component" value="Unassembled WGS sequence"/>
</dbReference>
<accession>A0A377IWX4</accession>
<evidence type="ECO:0000313" key="2">
    <source>
        <dbReference type="EMBL" id="STO92130.1"/>
    </source>
</evidence>
<dbReference type="STRING" id="464.Lgor_2570"/>
<proteinExistence type="predicted"/>
<evidence type="ECO:0000313" key="1">
    <source>
        <dbReference type="EMBL" id="SIR39239.1"/>
    </source>
</evidence>
<organism evidence="2 4">
    <name type="scientific">Fluoribacter gormanii</name>
    <dbReference type="NCBI Taxonomy" id="464"/>
    <lineage>
        <taxon>Bacteria</taxon>
        <taxon>Pseudomonadati</taxon>
        <taxon>Pseudomonadota</taxon>
        <taxon>Gammaproteobacteria</taxon>
        <taxon>Legionellales</taxon>
        <taxon>Legionellaceae</taxon>
        <taxon>Fluoribacter</taxon>
    </lineage>
</organism>
<dbReference type="EMBL" id="FTNL01000011">
    <property type="protein sequence ID" value="SIR39239.1"/>
    <property type="molecule type" value="Genomic_DNA"/>
</dbReference>
<dbReference type="AlphaFoldDB" id="A0A377IWX4"/>
<gene>
    <name evidence="2" type="ORF">NCTC11401_03373</name>
    <name evidence="1" type="ORF">SAMN05421777_11186</name>
</gene>